<dbReference type="GO" id="GO:0008270">
    <property type="term" value="F:zinc ion binding"/>
    <property type="evidence" value="ECO:0007669"/>
    <property type="project" value="UniProtKB-UniRule"/>
</dbReference>
<accession>A0A1H1QNU9</accession>
<feature type="domain" description="tRNA synthetases class I catalytic" evidence="11">
    <location>
        <begin position="38"/>
        <end position="338"/>
    </location>
</feature>
<feature type="binding site" evidence="10">
    <location>
        <position position="61"/>
    </location>
    <ligand>
        <name>L-cysteinyl-5'-AMP</name>
        <dbReference type="ChEBI" id="CHEBI:144924"/>
    </ligand>
</feature>
<evidence type="ECO:0000256" key="3">
    <source>
        <dbReference type="ARBA" id="ARBA00011245"/>
    </source>
</evidence>
<evidence type="ECO:0000259" key="11">
    <source>
        <dbReference type="Pfam" id="PF01406"/>
    </source>
</evidence>
<dbReference type="RefSeq" id="WP_091411375.1">
    <property type="nucleotide sequence ID" value="NZ_LT629749.1"/>
</dbReference>
<dbReference type="InterPro" id="IPR017812">
    <property type="entry name" value="Mycothiol_ligase_MshC"/>
</dbReference>
<dbReference type="GO" id="GO:0004817">
    <property type="term" value="F:cysteine-tRNA ligase activity"/>
    <property type="evidence" value="ECO:0007669"/>
    <property type="project" value="TreeGrafter"/>
</dbReference>
<feature type="binding site" evidence="10">
    <location>
        <begin position="84"/>
        <end position="86"/>
    </location>
    <ligand>
        <name>L-cysteinyl-5'-AMP</name>
        <dbReference type="ChEBI" id="CHEBI:144924"/>
    </ligand>
</feature>
<feature type="binding site" evidence="10">
    <location>
        <position position="46"/>
    </location>
    <ligand>
        <name>Zn(2+)</name>
        <dbReference type="ChEBI" id="CHEBI:29105"/>
    </ligand>
</feature>
<feature type="short sequence motif" description="'HIGH' region" evidence="10">
    <location>
        <begin position="48"/>
        <end position="58"/>
    </location>
</feature>
<dbReference type="EMBL" id="LT629749">
    <property type="protein sequence ID" value="SDS25046.1"/>
    <property type="molecule type" value="Genomic_DNA"/>
</dbReference>
<evidence type="ECO:0000256" key="10">
    <source>
        <dbReference type="HAMAP-Rule" id="MF_01697"/>
    </source>
</evidence>
<evidence type="ECO:0000256" key="2">
    <source>
        <dbReference type="ARBA" id="ARBA00007723"/>
    </source>
</evidence>
<dbReference type="PRINTS" id="PR00983">
    <property type="entry name" value="TRNASYNTHCYS"/>
</dbReference>
<evidence type="ECO:0000256" key="9">
    <source>
        <dbReference type="ARBA" id="ARBA00048350"/>
    </source>
</evidence>
<evidence type="ECO:0000256" key="4">
    <source>
        <dbReference type="ARBA" id="ARBA00022598"/>
    </source>
</evidence>
<comment type="function">
    <text evidence="1 10">Catalyzes the ATP-dependent condensation of GlcN-Ins and L-cysteine to form L-Cys-GlcN-Ins.</text>
</comment>
<dbReference type="GO" id="GO:0006423">
    <property type="term" value="P:cysteinyl-tRNA aminoacylation"/>
    <property type="evidence" value="ECO:0007669"/>
    <property type="project" value="TreeGrafter"/>
</dbReference>
<gene>
    <name evidence="10" type="primary">mshC</name>
    <name evidence="12" type="ORF">SAMN04488543_1361</name>
</gene>
<dbReference type="PANTHER" id="PTHR10890">
    <property type="entry name" value="CYSTEINYL-TRNA SYNTHETASE"/>
    <property type="match status" value="1"/>
</dbReference>
<evidence type="ECO:0000313" key="12">
    <source>
        <dbReference type="EMBL" id="SDS25046.1"/>
    </source>
</evidence>
<comment type="subunit">
    <text evidence="3 10">Monomer.</text>
</comment>
<dbReference type="HAMAP" id="MF_01697">
    <property type="entry name" value="MshC"/>
    <property type="match status" value="1"/>
</dbReference>
<dbReference type="GO" id="GO:0010125">
    <property type="term" value="P:mycothiol biosynthetic process"/>
    <property type="evidence" value="ECO:0007669"/>
    <property type="project" value="UniProtKB-UniRule"/>
</dbReference>
<dbReference type="NCBIfam" id="TIGR03447">
    <property type="entry name" value="mycothiol_MshC"/>
    <property type="match status" value="1"/>
</dbReference>
<dbReference type="InterPro" id="IPR024909">
    <property type="entry name" value="Cys-tRNA/MSH_ligase"/>
</dbReference>
<evidence type="ECO:0000256" key="7">
    <source>
        <dbReference type="ARBA" id="ARBA00022833"/>
    </source>
</evidence>
<name>A0A1H1QNU9_9ACTN</name>
<dbReference type="Gene3D" id="1.20.120.640">
    <property type="entry name" value="Anticodon-binding domain of a subclass of class I aminoacyl-tRNA synthetases"/>
    <property type="match status" value="1"/>
</dbReference>
<dbReference type="InterPro" id="IPR032678">
    <property type="entry name" value="tRNA-synt_1_cat_dom"/>
</dbReference>
<dbReference type="STRING" id="546871.SAMN04488543_1361"/>
<dbReference type="SUPFAM" id="SSF52374">
    <property type="entry name" value="Nucleotidylyl transferase"/>
    <property type="match status" value="1"/>
</dbReference>
<feature type="short sequence motif" description="'ERGGDP' region" evidence="10">
    <location>
        <begin position="190"/>
        <end position="195"/>
    </location>
</feature>
<feature type="binding site" evidence="10">
    <location>
        <position position="259"/>
    </location>
    <ligand>
        <name>Zn(2+)</name>
        <dbReference type="ChEBI" id="CHEBI:29105"/>
    </ligand>
</feature>
<feature type="binding site" evidence="10">
    <location>
        <position position="234"/>
    </location>
    <ligand>
        <name>Zn(2+)</name>
        <dbReference type="ChEBI" id="CHEBI:29105"/>
    </ligand>
</feature>
<keyword evidence="6 10" id="KW-0547">Nucleotide-binding</keyword>
<keyword evidence="13" id="KW-1185">Reference proteome</keyword>
<keyword evidence="4 10" id="KW-0436">Ligase</keyword>
<reference evidence="12 13" key="1">
    <citation type="submission" date="2016-10" db="EMBL/GenBank/DDBJ databases">
        <authorList>
            <person name="de Groot N.N."/>
        </authorList>
    </citation>
    <scope>NUCLEOTIDE SEQUENCE [LARGE SCALE GENOMIC DNA]</scope>
    <source>
        <strain evidence="12 13">DSM 21741</strain>
    </source>
</reference>
<proteinExistence type="inferred from homology"/>
<dbReference type="GO" id="GO:0005524">
    <property type="term" value="F:ATP binding"/>
    <property type="evidence" value="ECO:0007669"/>
    <property type="project" value="UniProtKB-KW"/>
</dbReference>
<sequence>MQAWRSGPVPQLERPEGSPALQAFDSATQQRVTVGPAEGTARMYVCGITPYDATHIGHANTYVSFDLLNRVWRDAGLEVSYVQNVTDVDDPLIERAHATGVDWAALAAQQTQLFREDMEALNVLAPSHYVGAVESVPLILELIADLEARGVVYAVEDEHAGDLYLDQAQDPDFGSLSHLDEAAARPVFAERGGDPDRSAKKGALDSLVWLRHRAGDPSWPSPFGDGRPGWHVECAAIALDLLGPDFDVQAGGSDLVFPHHEMSASVGRLATGKPFAKAYLHSGMVALDGEKMSKSRGNLVFVSRLRADGVDPMAVRLALLDHHYRDDWEWTPDLLTAAEQRLSRWREAVRLDAGVDGDAVVAKIRAALADDLDAPAALAAVDAWAGASSVVESDDAYAPQVVARAVEALLGVSL</sequence>
<keyword evidence="8 10" id="KW-0067">ATP-binding</keyword>
<evidence type="ECO:0000313" key="13">
    <source>
        <dbReference type="Proteomes" id="UP000199092"/>
    </source>
</evidence>
<dbReference type="Pfam" id="PF01406">
    <property type="entry name" value="tRNA-synt_1e"/>
    <property type="match status" value="1"/>
</dbReference>
<dbReference type="Proteomes" id="UP000199092">
    <property type="component" value="Chromosome I"/>
</dbReference>
<organism evidence="12 13">
    <name type="scientific">Friedmanniella luteola</name>
    <dbReference type="NCBI Taxonomy" id="546871"/>
    <lineage>
        <taxon>Bacteria</taxon>
        <taxon>Bacillati</taxon>
        <taxon>Actinomycetota</taxon>
        <taxon>Actinomycetes</taxon>
        <taxon>Propionibacteriales</taxon>
        <taxon>Nocardioidaceae</taxon>
        <taxon>Friedmanniella</taxon>
    </lineage>
</organism>
<keyword evidence="5 10" id="KW-0479">Metal-binding</keyword>
<feature type="binding site" evidence="10">
    <location>
        <begin position="252"/>
        <end position="254"/>
    </location>
    <ligand>
        <name>L-cysteinyl-5'-AMP</name>
        <dbReference type="ChEBI" id="CHEBI:144924"/>
    </ligand>
</feature>
<dbReference type="PANTHER" id="PTHR10890:SF3">
    <property type="entry name" value="CYSTEINE--TRNA LIGASE, CYTOPLASMIC"/>
    <property type="match status" value="1"/>
</dbReference>
<feature type="binding site" evidence="10">
    <location>
        <begin position="46"/>
        <end position="49"/>
    </location>
    <ligand>
        <name>L-cysteinyl-5'-AMP</name>
        <dbReference type="ChEBI" id="CHEBI:144924"/>
    </ligand>
</feature>
<dbReference type="InterPro" id="IPR014729">
    <property type="entry name" value="Rossmann-like_a/b/a_fold"/>
</dbReference>
<feature type="binding site" evidence="10">
    <location>
        <position position="230"/>
    </location>
    <ligand>
        <name>L-cysteinyl-5'-AMP</name>
        <dbReference type="ChEBI" id="CHEBI:144924"/>
    </ligand>
</feature>
<evidence type="ECO:0000256" key="6">
    <source>
        <dbReference type="ARBA" id="ARBA00022741"/>
    </source>
</evidence>
<dbReference type="CDD" id="cd00672">
    <property type="entry name" value="CysRS_core"/>
    <property type="match status" value="1"/>
</dbReference>
<feature type="short sequence motif" description="'KMSKS' region" evidence="10">
    <location>
        <begin position="291"/>
        <end position="295"/>
    </location>
</feature>
<dbReference type="OrthoDB" id="9815130at2"/>
<comment type="similarity">
    <text evidence="2 10">Belongs to the class-I aminoacyl-tRNA synthetase family. MshC subfamily.</text>
</comment>
<dbReference type="AlphaFoldDB" id="A0A1H1QNU9"/>
<dbReference type="EC" id="6.3.1.13" evidence="10"/>
<evidence type="ECO:0000256" key="8">
    <source>
        <dbReference type="ARBA" id="ARBA00022840"/>
    </source>
</evidence>
<protein>
    <recommendedName>
        <fullName evidence="10">L-cysteine:1D-myo-inositol 2-amino-2-deoxy-alpha-D-glucopyranoside ligase</fullName>
        <shortName evidence="10">L-Cys:GlcN-Ins ligase</shortName>
        <ecNumber evidence="10">6.3.1.13</ecNumber>
    </recommendedName>
    <alternativeName>
        <fullName evidence="10">Mycothiol ligase</fullName>
        <shortName evidence="10">MSH ligase</shortName>
    </alternativeName>
</protein>
<keyword evidence="7 10" id="KW-0862">Zinc</keyword>
<dbReference type="GO" id="GO:0005829">
    <property type="term" value="C:cytosol"/>
    <property type="evidence" value="ECO:0007669"/>
    <property type="project" value="TreeGrafter"/>
</dbReference>
<feature type="binding site" evidence="10">
    <location>
        <position position="285"/>
    </location>
    <ligand>
        <name>L-cysteinyl-5'-AMP</name>
        <dbReference type="ChEBI" id="CHEBI:144924"/>
    </ligand>
</feature>
<evidence type="ECO:0000256" key="1">
    <source>
        <dbReference type="ARBA" id="ARBA00003679"/>
    </source>
</evidence>
<comment type="cofactor">
    <cofactor evidence="10">
        <name>Zn(2+)</name>
        <dbReference type="ChEBI" id="CHEBI:29105"/>
    </cofactor>
    <text evidence="10">Binds 1 zinc ion per subunit.</text>
</comment>
<dbReference type="Gene3D" id="3.40.50.620">
    <property type="entry name" value="HUPs"/>
    <property type="match status" value="1"/>
</dbReference>
<dbReference type="GO" id="GO:0035446">
    <property type="term" value="F:cysteine-glucosaminylinositol ligase activity"/>
    <property type="evidence" value="ECO:0007669"/>
    <property type="project" value="UniProtKB-UniRule"/>
</dbReference>
<comment type="catalytic activity">
    <reaction evidence="9 10">
        <text>1D-myo-inositol 2-amino-2-deoxy-alpha-D-glucopyranoside + L-cysteine + ATP = 1D-myo-inositol 2-(L-cysteinylamino)-2-deoxy-alpha-D-glucopyranoside + AMP + diphosphate + H(+)</text>
        <dbReference type="Rhea" id="RHEA:26176"/>
        <dbReference type="ChEBI" id="CHEBI:15378"/>
        <dbReference type="ChEBI" id="CHEBI:30616"/>
        <dbReference type="ChEBI" id="CHEBI:33019"/>
        <dbReference type="ChEBI" id="CHEBI:35235"/>
        <dbReference type="ChEBI" id="CHEBI:58886"/>
        <dbReference type="ChEBI" id="CHEBI:58887"/>
        <dbReference type="ChEBI" id="CHEBI:456215"/>
        <dbReference type="EC" id="6.3.1.13"/>
    </reaction>
</comment>
<evidence type="ECO:0000256" key="5">
    <source>
        <dbReference type="ARBA" id="ARBA00022723"/>
    </source>
</evidence>